<evidence type="ECO:0000256" key="1">
    <source>
        <dbReference type="SAM" id="Phobius"/>
    </source>
</evidence>
<dbReference type="EMBL" id="MEUB01000027">
    <property type="protein sequence ID" value="OGC22576.1"/>
    <property type="molecule type" value="Genomic_DNA"/>
</dbReference>
<proteinExistence type="predicted"/>
<comment type="caution">
    <text evidence="4">The sequence shown here is derived from an EMBL/GenBank/DDBJ whole genome shotgun (WGS) entry which is preliminary data.</text>
</comment>
<feature type="domain" description="Glycosyl transferase family 1" evidence="2">
    <location>
        <begin position="211"/>
        <end position="380"/>
    </location>
</feature>
<dbReference type="Pfam" id="PF13439">
    <property type="entry name" value="Glyco_transf_4"/>
    <property type="match status" value="1"/>
</dbReference>
<dbReference type="SUPFAM" id="SSF53756">
    <property type="entry name" value="UDP-Glycosyltransferase/glycogen phosphorylase"/>
    <property type="match status" value="1"/>
</dbReference>
<dbReference type="InterPro" id="IPR028098">
    <property type="entry name" value="Glyco_trans_4-like_N"/>
</dbReference>
<dbReference type="InterPro" id="IPR050194">
    <property type="entry name" value="Glycosyltransferase_grp1"/>
</dbReference>
<dbReference type="PANTHER" id="PTHR45947">
    <property type="entry name" value="SULFOQUINOVOSYL TRANSFERASE SQD2"/>
    <property type="match status" value="1"/>
</dbReference>
<gene>
    <name evidence="4" type="ORF">A2310_07415</name>
</gene>
<dbReference type="Pfam" id="PF00534">
    <property type="entry name" value="Glycos_transf_1"/>
    <property type="match status" value="1"/>
</dbReference>
<protein>
    <recommendedName>
        <fullName evidence="6">Glycosyltransferase WbuB</fullName>
    </recommendedName>
</protein>
<dbReference type="AlphaFoldDB" id="A0A1F4SQ57"/>
<evidence type="ECO:0008006" key="6">
    <source>
        <dbReference type="Google" id="ProtNLM"/>
    </source>
</evidence>
<dbReference type="GO" id="GO:0016758">
    <property type="term" value="F:hexosyltransferase activity"/>
    <property type="evidence" value="ECO:0007669"/>
    <property type="project" value="TreeGrafter"/>
</dbReference>
<feature type="domain" description="Glycosyltransferase subfamily 4-like N-terminal" evidence="3">
    <location>
        <begin position="20"/>
        <end position="202"/>
    </location>
</feature>
<accession>A0A1F4SQ57</accession>
<reference evidence="4 5" key="1">
    <citation type="journal article" date="2016" name="Nat. Commun.">
        <title>Thousands of microbial genomes shed light on interconnected biogeochemical processes in an aquifer system.</title>
        <authorList>
            <person name="Anantharaman K."/>
            <person name="Brown C.T."/>
            <person name="Hug L.A."/>
            <person name="Sharon I."/>
            <person name="Castelle C.J."/>
            <person name="Probst A.J."/>
            <person name="Thomas B.C."/>
            <person name="Singh A."/>
            <person name="Wilkins M.J."/>
            <person name="Karaoz U."/>
            <person name="Brodie E.L."/>
            <person name="Williams K.H."/>
            <person name="Hubbard S.S."/>
            <person name="Banfield J.F."/>
        </authorList>
    </citation>
    <scope>NUCLEOTIDE SEQUENCE [LARGE SCALE GENOMIC DNA]</scope>
</reference>
<dbReference type="STRING" id="1802579.A2310_07415"/>
<keyword evidence="1" id="KW-1133">Transmembrane helix</keyword>
<dbReference type="Gene3D" id="3.40.50.2000">
    <property type="entry name" value="Glycogen Phosphorylase B"/>
    <property type="match status" value="2"/>
</dbReference>
<dbReference type="Proteomes" id="UP000178417">
    <property type="component" value="Unassembled WGS sequence"/>
</dbReference>
<evidence type="ECO:0000313" key="5">
    <source>
        <dbReference type="Proteomes" id="UP000178417"/>
    </source>
</evidence>
<dbReference type="CDD" id="cd03794">
    <property type="entry name" value="GT4_WbuB-like"/>
    <property type="match status" value="1"/>
</dbReference>
<dbReference type="PANTHER" id="PTHR45947:SF3">
    <property type="entry name" value="SULFOQUINOVOSYL TRANSFERASE SQD2"/>
    <property type="match status" value="1"/>
</dbReference>
<evidence type="ECO:0000313" key="4">
    <source>
        <dbReference type="EMBL" id="OGC22576.1"/>
    </source>
</evidence>
<feature type="transmembrane region" description="Helical" evidence="1">
    <location>
        <begin position="106"/>
        <end position="125"/>
    </location>
</feature>
<evidence type="ECO:0000259" key="2">
    <source>
        <dbReference type="Pfam" id="PF00534"/>
    </source>
</evidence>
<evidence type="ECO:0000259" key="3">
    <source>
        <dbReference type="Pfam" id="PF13439"/>
    </source>
</evidence>
<feature type="transmembrane region" description="Helical" evidence="1">
    <location>
        <begin position="223"/>
        <end position="244"/>
    </location>
</feature>
<name>A0A1F4SQ57_UNCSA</name>
<sequence length="407" mass="45935">MHLLILSEAFPPETKSCSTLFFELAESLVKRGHEVSVITRMPRYNVADGVDCKKILKKEIISGVKVYRLSIPPLLRNVPIVRGFEHFLLAFIFFYGGLRIKDFDAVLIYSPPLTLGISGYLLGLIRKKKLISNIQDLYPKTVIDLGLLKNKFLIKVSKWMELFVYRKSDFITVHSEGNKDYVVNNGAKTESVYVVHNWVDIDLIRPGEKKNEFSEKYKLTDKFVVSFAGVMGFAQGLEVVIYAAEILKDKNNIRFVLVGDGVKKSWLEKETKRLNLKNLVFIPTQKREIYPDILHSSDICLVTLKKDLATPVVPGKLLSIMAAGRPVIASLPLAGDAPKIVEKNICGLCVEPDSPKELAKAVLKLYNDHNLLEKMGRNGRIAAEKFFSRKSCVDEYENIMKGIKVLS</sequence>
<keyword evidence="1" id="KW-0812">Transmembrane</keyword>
<keyword evidence="1" id="KW-0472">Membrane</keyword>
<organism evidence="4 5">
    <name type="scientific">candidate division WOR-1 bacterium RIFOXYB2_FULL_37_13</name>
    <dbReference type="NCBI Taxonomy" id="1802579"/>
    <lineage>
        <taxon>Bacteria</taxon>
        <taxon>Bacillati</taxon>
        <taxon>Saganbacteria</taxon>
    </lineage>
</organism>
<dbReference type="InterPro" id="IPR001296">
    <property type="entry name" value="Glyco_trans_1"/>
</dbReference>